<feature type="transmembrane region" description="Helical" evidence="8">
    <location>
        <begin position="340"/>
        <end position="357"/>
    </location>
</feature>
<keyword evidence="2" id="KW-1003">Cell membrane</keyword>
<evidence type="ECO:0000256" key="1">
    <source>
        <dbReference type="ARBA" id="ARBA00004651"/>
    </source>
</evidence>
<keyword evidence="11" id="KW-1185">Reference proteome</keyword>
<evidence type="ECO:0000313" key="11">
    <source>
        <dbReference type="Proteomes" id="UP001560573"/>
    </source>
</evidence>
<feature type="transmembrane region" description="Helical" evidence="8">
    <location>
        <begin position="154"/>
        <end position="182"/>
    </location>
</feature>
<dbReference type="InterPro" id="IPR038731">
    <property type="entry name" value="RgtA/B/C-like"/>
</dbReference>
<evidence type="ECO:0000256" key="7">
    <source>
        <dbReference type="ARBA" id="ARBA00023136"/>
    </source>
</evidence>
<protein>
    <submittedName>
        <fullName evidence="10">Glycosyltransferase family 39 protein</fullName>
    </submittedName>
</protein>
<dbReference type="EMBL" id="JAULBC010000004">
    <property type="protein sequence ID" value="MEX6688557.1"/>
    <property type="molecule type" value="Genomic_DNA"/>
</dbReference>
<evidence type="ECO:0000256" key="4">
    <source>
        <dbReference type="ARBA" id="ARBA00022679"/>
    </source>
</evidence>
<sequence length="522" mass="60279">MKINKVLYLVLITTVIRIVLASLLELGNDEVYYYTYALHLQNNYFDHPPAVGILIKLFTFNLHFQSEVFIRLGSIVFAAIGTILSYRIGQLVRNERTGWFAAVLYNTSIYSSIIAGTFILPDSPQVVFWLAALYVMLRIVQLDKKRSHIPAKYWLWAGVLNGLCIMCKVHGIFLWGGLGLYILLYNRKMLLNPWLYLSFIITVIIFSPIIFWNIQNNFITWRYHSERVTVTKFTLDKDGFLQTIFGQIFYNNPINVVLTILAVISLRRRRLTERPYQRLLSLCGWPIIIVVTAVSLFRNVLPHWTGPGFMSLGFIAAAYLDEKFRFRQSEVWPGILKTTVIFMLILAVGCVTLVHFYPGTVGDKTSEENYGETDFTLDLWGWDSFGQQFNKWQDSAVVAGTLEKDLPLVCGKWFPAAHLDYYVARHRNSHVVGVGHLEDLHQYAWLNQLRGDIIAGRNALAVVPTNCGQTAKEVYSPYFSEITFLRRFVQVRRGKPARYFDVFLLKNFNAKDELHNKKFTFR</sequence>
<evidence type="ECO:0000259" key="9">
    <source>
        <dbReference type="Pfam" id="PF13231"/>
    </source>
</evidence>
<gene>
    <name evidence="10" type="ORF">QTN47_13675</name>
</gene>
<organism evidence="10 11">
    <name type="scientific">Danxiaibacter flavus</name>
    <dbReference type="NCBI Taxonomy" id="3049108"/>
    <lineage>
        <taxon>Bacteria</taxon>
        <taxon>Pseudomonadati</taxon>
        <taxon>Bacteroidota</taxon>
        <taxon>Chitinophagia</taxon>
        <taxon>Chitinophagales</taxon>
        <taxon>Chitinophagaceae</taxon>
        <taxon>Danxiaibacter</taxon>
    </lineage>
</organism>
<evidence type="ECO:0000256" key="5">
    <source>
        <dbReference type="ARBA" id="ARBA00022692"/>
    </source>
</evidence>
<feature type="transmembrane region" description="Helical" evidence="8">
    <location>
        <begin position="194"/>
        <end position="214"/>
    </location>
</feature>
<reference evidence="10 11" key="1">
    <citation type="submission" date="2023-07" db="EMBL/GenBank/DDBJ databases">
        <authorList>
            <person name="Lian W.-H."/>
        </authorList>
    </citation>
    <scope>NUCLEOTIDE SEQUENCE [LARGE SCALE GENOMIC DNA]</scope>
    <source>
        <strain evidence="10 11">SYSU DXS3180</strain>
    </source>
</reference>
<feature type="transmembrane region" description="Helical" evidence="8">
    <location>
        <begin position="98"/>
        <end position="120"/>
    </location>
</feature>
<evidence type="ECO:0000313" key="10">
    <source>
        <dbReference type="EMBL" id="MEX6688557.1"/>
    </source>
</evidence>
<evidence type="ECO:0000256" key="8">
    <source>
        <dbReference type="SAM" id="Phobius"/>
    </source>
</evidence>
<accession>A0ABV3ZFA1</accession>
<dbReference type="RefSeq" id="WP_369329966.1">
    <property type="nucleotide sequence ID" value="NZ_JAULBC010000004.1"/>
</dbReference>
<feature type="transmembrane region" description="Helical" evidence="8">
    <location>
        <begin position="68"/>
        <end position="86"/>
    </location>
</feature>
<feature type="domain" description="Glycosyltransferase RgtA/B/C/D-like" evidence="9">
    <location>
        <begin position="46"/>
        <end position="212"/>
    </location>
</feature>
<dbReference type="PANTHER" id="PTHR33908:SF11">
    <property type="entry name" value="MEMBRANE PROTEIN"/>
    <property type="match status" value="1"/>
</dbReference>
<proteinExistence type="predicted"/>
<keyword evidence="5 8" id="KW-0812">Transmembrane</keyword>
<comment type="subcellular location">
    <subcellularLocation>
        <location evidence="1">Cell membrane</location>
        <topology evidence="1">Multi-pass membrane protein</topology>
    </subcellularLocation>
</comment>
<dbReference type="InterPro" id="IPR050297">
    <property type="entry name" value="LipidA_mod_glycosyltrf_83"/>
</dbReference>
<evidence type="ECO:0000256" key="6">
    <source>
        <dbReference type="ARBA" id="ARBA00022989"/>
    </source>
</evidence>
<keyword evidence="4" id="KW-0808">Transferase</keyword>
<feature type="transmembrane region" description="Helical" evidence="8">
    <location>
        <begin position="279"/>
        <end position="297"/>
    </location>
</feature>
<comment type="caution">
    <text evidence="10">The sequence shown here is derived from an EMBL/GenBank/DDBJ whole genome shotgun (WGS) entry which is preliminary data.</text>
</comment>
<dbReference type="Pfam" id="PF13231">
    <property type="entry name" value="PMT_2"/>
    <property type="match status" value="1"/>
</dbReference>
<keyword evidence="6 8" id="KW-1133">Transmembrane helix</keyword>
<evidence type="ECO:0000256" key="3">
    <source>
        <dbReference type="ARBA" id="ARBA00022676"/>
    </source>
</evidence>
<keyword evidence="7 8" id="KW-0472">Membrane</keyword>
<dbReference type="Proteomes" id="UP001560573">
    <property type="component" value="Unassembled WGS sequence"/>
</dbReference>
<dbReference type="PANTHER" id="PTHR33908">
    <property type="entry name" value="MANNOSYLTRANSFERASE YKCB-RELATED"/>
    <property type="match status" value="1"/>
</dbReference>
<name>A0ABV3ZFA1_9BACT</name>
<evidence type="ECO:0000256" key="2">
    <source>
        <dbReference type="ARBA" id="ARBA00022475"/>
    </source>
</evidence>
<keyword evidence="3" id="KW-0328">Glycosyltransferase</keyword>